<proteinExistence type="predicted"/>
<dbReference type="EMBL" id="JAHQIW010005486">
    <property type="protein sequence ID" value="KAJ1366213.1"/>
    <property type="molecule type" value="Genomic_DNA"/>
</dbReference>
<reference evidence="1" key="1">
    <citation type="submission" date="2021-06" db="EMBL/GenBank/DDBJ databases">
        <title>Parelaphostrongylus tenuis whole genome reference sequence.</title>
        <authorList>
            <person name="Garwood T.J."/>
            <person name="Larsen P.A."/>
            <person name="Fountain-Jones N.M."/>
            <person name="Garbe J.R."/>
            <person name="Macchietto M.G."/>
            <person name="Kania S.A."/>
            <person name="Gerhold R.W."/>
            <person name="Richards J.E."/>
            <person name="Wolf T.M."/>
        </authorList>
    </citation>
    <scope>NUCLEOTIDE SEQUENCE</scope>
    <source>
        <strain evidence="1">MNPRO001-30</strain>
        <tissue evidence="1">Meninges</tissue>
    </source>
</reference>
<gene>
    <name evidence="1" type="ORF">KIN20_026813</name>
</gene>
<dbReference type="Proteomes" id="UP001196413">
    <property type="component" value="Unassembled WGS sequence"/>
</dbReference>
<sequence>MTMNEQHCIIISSTVTGICSTTAPPKMCMAMADVTIAPVPNNHTSITGTIKTTNIIMANWPKSMWQNVVNRAVRTLALAPFGSHFFSATGTVSGN</sequence>
<evidence type="ECO:0000313" key="1">
    <source>
        <dbReference type="EMBL" id="KAJ1366213.1"/>
    </source>
</evidence>
<comment type="caution">
    <text evidence="1">The sequence shown here is derived from an EMBL/GenBank/DDBJ whole genome shotgun (WGS) entry which is preliminary data.</text>
</comment>
<protein>
    <submittedName>
        <fullName evidence="1">Uncharacterized protein</fullName>
    </submittedName>
</protein>
<keyword evidence="2" id="KW-1185">Reference proteome</keyword>
<accession>A0AAD5QYK3</accession>
<dbReference type="AlphaFoldDB" id="A0AAD5QYK3"/>
<name>A0AAD5QYK3_PARTN</name>
<organism evidence="1 2">
    <name type="scientific">Parelaphostrongylus tenuis</name>
    <name type="common">Meningeal worm</name>
    <dbReference type="NCBI Taxonomy" id="148309"/>
    <lineage>
        <taxon>Eukaryota</taxon>
        <taxon>Metazoa</taxon>
        <taxon>Ecdysozoa</taxon>
        <taxon>Nematoda</taxon>
        <taxon>Chromadorea</taxon>
        <taxon>Rhabditida</taxon>
        <taxon>Rhabditina</taxon>
        <taxon>Rhabditomorpha</taxon>
        <taxon>Strongyloidea</taxon>
        <taxon>Metastrongylidae</taxon>
        <taxon>Parelaphostrongylus</taxon>
    </lineage>
</organism>
<evidence type="ECO:0000313" key="2">
    <source>
        <dbReference type="Proteomes" id="UP001196413"/>
    </source>
</evidence>